<evidence type="ECO:0000259" key="14">
    <source>
        <dbReference type="Pfam" id="PF08264"/>
    </source>
</evidence>
<dbReference type="STRING" id="1330021.A0A367LLU9"/>
<dbReference type="Pfam" id="PF00133">
    <property type="entry name" value="tRNA-synt_1"/>
    <property type="match status" value="1"/>
</dbReference>
<evidence type="ECO:0000256" key="3">
    <source>
        <dbReference type="ARBA" id="ARBA00022598"/>
    </source>
</evidence>
<keyword evidence="4 10" id="KW-0547">Nucleotide-binding</keyword>
<dbReference type="InterPro" id="IPR037118">
    <property type="entry name" value="Val-tRNA_synth_C_sf"/>
</dbReference>
<feature type="compositionally biased region" description="Basic and acidic residues" evidence="12">
    <location>
        <begin position="56"/>
        <end position="85"/>
    </location>
</feature>
<evidence type="ECO:0000256" key="6">
    <source>
        <dbReference type="ARBA" id="ARBA00022917"/>
    </source>
</evidence>
<comment type="caution">
    <text evidence="15">The sequence shown here is derived from an EMBL/GenBank/DDBJ whole genome shotgun (WGS) entry which is preliminary data.</text>
</comment>
<evidence type="ECO:0000256" key="7">
    <source>
        <dbReference type="ARBA" id="ARBA00023146"/>
    </source>
</evidence>
<evidence type="ECO:0000256" key="2">
    <source>
        <dbReference type="ARBA" id="ARBA00013169"/>
    </source>
</evidence>
<dbReference type="InterPro" id="IPR009008">
    <property type="entry name" value="Val/Leu/Ile-tRNA-synth_edit"/>
</dbReference>
<dbReference type="SUPFAM" id="SSF47323">
    <property type="entry name" value="Anticodon-binding domain of a subclass of class I aminoacyl-tRNA synthetases"/>
    <property type="match status" value="1"/>
</dbReference>
<evidence type="ECO:0000259" key="13">
    <source>
        <dbReference type="Pfam" id="PF00133"/>
    </source>
</evidence>
<keyword evidence="6 10" id="KW-0648">Protein biosynthesis</keyword>
<dbReference type="AlphaFoldDB" id="A0A367LLU9"/>
<evidence type="ECO:0000256" key="4">
    <source>
        <dbReference type="ARBA" id="ARBA00022741"/>
    </source>
</evidence>
<keyword evidence="3 10" id="KW-0436">Ligase</keyword>
<dbReference type="PANTHER" id="PTHR11946:SF109">
    <property type="entry name" value="VALINE--TRNA LIGASE"/>
    <property type="match status" value="1"/>
</dbReference>
<dbReference type="PANTHER" id="PTHR11946">
    <property type="entry name" value="VALYL-TRNA SYNTHETASES"/>
    <property type="match status" value="1"/>
</dbReference>
<gene>
    <name evidence="15" type="ORF">L249_6989</name>
</gene>
<organism evidence="15 16">
    <name type="scientific">Ophiocordyceps polyrhachis-furcata BCC 54312</name>
    <dbReference type="NCBI Taxonomy" id="1330021"/>
    <lineage>
        <taxon>Eukaryota</taxon>
        <taxon>Fungi</taxon>
        <taxon>Dikarya</taxon>
        <taxon>Ascomycota</taxon>
        <taxon>Pezizomycotina</taxon>
        <taxon>Sordariomycetes</taxon>
        <taxon>Hypocreomycetidae</taxon>
        <taxon>Hypocreales</taxon>
        <taxon>Ophiocordycipitaceae</taxon>
        <taxon>Ophiocordyceps</taxon>
    </lineage>
</organism>
<dbReference type="PRINTS" id="PR00986">
    <property type="entry name" value="TRNASYNTHVAL"/>
</dbReference>
<evidence type="ECO:0000313" key="15">
    <source>
        <dbReference type="EMBL" id="RCI15391.1"/>
    </source>
</evidence>
<keyword evidence="7 10" id="KW-0030">Aminoacyl-tRNA synthetase</keyword>
<dbReference type="AntiFam" id="ANF00149">
    <property type="entry name" value="Shadow ORF (opposite cshA)"/>
</dbReference>
<proteinExistence type="inferred from homology"/>
<keyword evidence="16" id="KW-1185">Reference proteome</keyword>
<evidence type="ECO:0000256" key="12">
    <source>
        <dbReference type="SAM" id="MobiDB-lite"/>
    </source>
</evidence>
<comment type="catalytic activity">
    <reaction evidence="9">
        <text>tRNA(Val) + L-valine + ATP = L-valyl-tRNA(Val) + AMP + diphosphate</text>
        <dbReference type="Rhea" id="RHEA:10704"/>
        <dbReference type="Rhea" id="RHEA-COMP:9672"/>
        <dbReference type="Rhea" id="RHEA-COMP:9708"/>
        <dbReference type="ChEBI" id="CHEBI:30616"/>
        <dbReference type="ChEBI" id="CHEBI:33019"/>
        <dbReference type="ChEBI" id="CHEBI:57762"/>
        <dbReference type="ChEBI" id="CHEBI:78442"/>
        <dbReference type="ChEBI" id="CHEBI:78537"/>
        <dbReference type="ChEBI" id="CHEBI:456215"/>
        <dbReference type="EC" id="6.1.1.9"/>
    </reaction>
</comment>
<dbReference type="Gene3D" id="1.10.287.380">
    <property type="entry name" value="Valyl-tRNA synthetase, C-terminal domain"/>
    <property type="match status" value="1"/>
</dbReference>
<evidence type="ECO:0000256" key="11">
    <source>
        <dbReference type="SAM" id="Coils"/>
    </source>
</evidence>
<dbReference type="FunFam" id="3.40.50.620:FF:000020">
    <property type="entry name" value="Valine--tRNA ligase, mitochondrial"/>
    <property type="match status" value="1"/>
</dbReference>
<dbReference type="InterPro" id="IPR009080">
    <property type="entry name" value="tRNAsynth_Ia_anticodon-bd"/>
</dbReference>
<keyword evidence="11" id="KW-0175">Coiled coil</keyword>
<dbReference type="InterPro" id="IPR014729">
    <property type="entry name" value="Rossmann-like_a/b/a_fold"/>
</dbReference>
<dbReference type="OrthoDB" id="629407at2759"/>
<sequence>MATNSGRGNPIGASEGLAGSTSTPPPVSAAVKQDVSHEAQGLHASGPDAGTAPPKIKSEKEREKAGFLEKERKKADKAAKLEAKKAKAAQVAAAPTKDKKVKEKKKEEDVVPPYEIDTPAGMKKRIRPFDDPNFKAYDPVAVEASWYDWWEKEGLFKPEFKQDGSVKDEGNFVIVHPPPNVTGSLHMGHALGDSLQDVMIRWNRMRGKTTLWVPGCDHAGISTQSVVENMLWRREQKTRHDLGREAFVRTVWDWKQEYHARINAALTRMGGSFDWSREAFTMDDNLSAAVVETFVKLHEEGVIYRANRLVNWCTKLNTALSNLEVSNKELLGRTLLDVPGYERKVEFGVIVHFKYPVQGSDEKLEVATTRVETMLGDTGIAVHPNDKRYKHLVGKNAIHPFIPGRKLPIVADEYVDMEFGTGAVKLTPAHDPNDFTLGQRHKLEFINILTDDGLMNDNAGPYKGQKRFDVRYSIQEALKEKGLYVDKRDNPMKVPLCEKSKDIIEPIMKPQWWVRMNEMAQPAMEAVRDGRITIKPETAERSYFRWMEDINDWCISRQLWWGHRCPVYFAKIQGGAPDVAEDKLWFAGRSREEAEKKAAAALPGREFTLHQDEDVLDSKIHGYRKFCNKIFQATRYVLGCLPDGFTPSKEGSKSARGATLAERWILHKMNSAARDINAALAEREFSRATIIVYRYWYGELCDVYIENSKAILREGTVEERDSALQTLYTALESALTMIHPFMPFITEEMWQRMPRRPGDETMSIMLARYPQYDAGLDDAESEAAYELVLGCTKAARSLMAEYSVKTDAQLVIQALNGKALATCNNEVASIKSLSGKAVKEMLVVGPPDATRPAGCVAYPVSTQATVFLEVRGRVDMEAETAKATKKLEKARATVQKQEKLLADAGYREKVSDAVQEADRQKLADAKQEEQSYLETIRQFEQFRLSSLMTTQLLGDFRNGALAQHLTQIIEDVGVLVGDKGDGHAALAGATRPPYTMRITLDGGGHVEVDDERNVRDVYASARQVGRDQHLGLA</sequence>
<dbReference type="NCBIfam" id="TIGR00422">
    <property type="entry name" value="valS"/>
    <property type="match status" value="1"/>
</dbReference>
<feature type="domain" description="Methionyl/Valyl/Leucyl/Isoleucyl-tRNA synthetase anticodon-binding" evidence="14">
    <location>
        <begin position="662"/>
        <end position="811"/>
    </location>
</feature>
<dbReference type="InterPro" id="IPR002303">
    <property type="entry name" value="Valyl-tRNA_ligase"/>
</dbReference>
<dbReference type="Pfam" id="PF08264">
    <property type="entry name" value="Anticodon_1"/>
    <property type="match status" value="1"/>
</dbReference>
<dbReference type="FunFam" id="3.90.740.10:FF:000005">
    <property type="entry name" value="Valine--tRNA ligase, mitochondrial"/>
    <property type="match status" value="1"/>
</dbReference>
<dbReference type="PROSITE" id="PS00178">
    <property type="entry name" value="AA_TRNA_LIGASE_I"/>
    <property type="match status" value="1"/>
</dbReference>
<comment type="similarity">
    <text evidence="1 10">Belongs to the class-I aminoacyl-tRNA synthetase family.</text>
</comment>
<feature type="region of interest" description="Disordered" evidence="12">
    <location>
        <begin position="1"/>
        <end position="110"/>
    </location>
</feature>
<evidence type="ECO:0000256" key="5">
    <source>
        <dbReference type="ARBA" id="ARBA00022840"/>
    </source>
</evidence>
<accession>A0A367LLU9</accession>
<dbReference type="InterPro" id="IPR013155">
    <property type="entry name" value="M/V/L/I-tRNA-synth_anticd-bd"/>
</dbReference>
<dbReference type="Gene3D" id="3.40.50.620">
    <property type="entry name" value="HUPs"/>
    <property type="match status" value="2"/>
</dbReference>
<dbReference type="GO" id="GO:0002161">
    <property type="term" value="F:aminoacyl-tRNA deacylase activity"/>
    <property type="evidence" value="ECO:0007669"/>
    <property type="project" value="InterPro"/>
</dbReference>
<evidence type="ECO:0000256" key="8">
    <source>
        <dbReference type="ARBA" id="ARBA00029936"/>
    </source>
</evidence>
<evidence type="ECO:0000256" key="10">
    <source>
        <dbReference type="RuleBase" id="RU363035"/>
    </source>
</evidence>
<dbReference type="GO" id="GO:0004832">
    <property type="term" value="F:valine-tRNA ligase activity"/>
    <property type="evidence" value="ECO:0007669"/>
    <property type="project" value="UniProtKB-EC"/>
</dbReference>
<protein>
    <recommendedName>
        <fullName evidence="2">valine--tRNA ligase</fullName>
        <ecNumber evidence="2">6.1.1.9</ecNumber>
    </recommendedName>
    <alternativeName>
        <fullName evidence="8">Valyl-tRNA synthetase</fullName>
    </alternativeName>
</protein>
<keyword evidence="5 10" id="KW-0067">ATP-binding</keyword>
<feature type="compositionally biased region" description="Basic and acidic residues" evidence="12">
    <location>
        <begin position="96"/>
        <end position="109"/>
    </location>
</feature>
<feature type="coiled-coil region" evidence="11">
    <location>
        <begin position="873"/>
        <end position="900"/>
    </location>
</feature>
<dbReference type="CDD" id="cd07962">
    <property type="entry name" value="Anticodon_Ia_Val"/>
    <property type="match status" value="1"/>
</dbReference>
<dbReference type="Gene3D" id="1.10.730.10">
    <property type="entry name" value="Isoleucyl-tRNA Synthetase, Domain 1"/>
    <property type="match status" value="1"/>
</dbReference>
<dbReference type="SUPFAM" id="SSF50677">
    <property type="entry name" value="ValRS/IleRS/LeuRS editing domain"/>
    <property type="match status" value="1"/>
</dbReference>
<dbReference type="InterPro" id="IPR033705">
    <property type="entry name" value="Anticodon_Ia_Val"/>
</dbReference>
<feature type="domain" description="Aminoacyl-tRNA synthetase class Ia" evidence="13">
    <location>
        <begin position="146"/>
        <end position="617"/>
    </location>
</feature>
<dbReference type="EC" id="6.1.1.9" evidence="2"/>
<evidence type="ECO:0000313" key="16">
    <source>
        <dbReference type="Proteomes" id="UP000253664"/>
    </source>
</evidence>
<evidence type="ECO:0000256" key="1">
    <source>
        <dbReference type="ARBA" id="ARBA00005594"/>
    </source>
</evidence>
<dbReference type="GO" id="GO:0006438">
    <property type="term" value="P:valyl-tRNA aminoacylation"/>
    <property type="evidence" value="ECO:0007669"/>
    <property type="project" value="InterPro"/>
</dbReference>
<dbReference type="GO" id="GO:0005829">
    <property type="term" value="C:cytosol"/>
    <property type="evidence" value="ECO:0007669"/>
    <property type="project" value="TreeGrafter"/>
</dbReference>
<dbReference type="SUPFAM" id="SSF52374">
    <property type="entry name" value="Nucleotidylyl transferase"/>
    <property type="match status" value="1"/>
</dbReference>
<name>A0A367LLU9_9HYPO</name>
<dbReference type="GO" id="GO:0005524">
    <property type="term" value="F:ATP binding"/>
    <property type="evidence" value="ECO:0007669"/>
    <property type="project" value="UniProtKB-KW"/>
</dbReference>
<dbReference type="InterPro" id="IPR001412">
    <property type="entry name" value="aa-tRNA-synth_I_CS"/>
</dbReference>
<dbReference type="InterPro" id="IPR002300">
    <property type="entry name" value="aa-tRNA-synth_Ia"/>
</dbReference>
<dbReference type="Gene3D" id="3.90.740.10">
    <property type="entry name" value="Valyl/Leucyl/Isoleucyl-tRNA synthetase, editing domain"/>
    <property type="match status" value="1"/>
</dbReference>
<evidence type="ECO:0000256" key="9">
    <source>
        <dbReference type="ARBA" id="ARBA00047552"/>
    </source>
</evidence>
<dbReference type="EMBL" id="LKCN02000003">
    <property type="protein sequence ID" value="RCI15391.1"/>
    <property type="molecule type" value="Genomic_DNA"/>
</dbReference>
<reference evidence="15 16" key="1">
    <citation type="journal article" date="2015" name="BMC Genomics">
        <title>Insights from the genome of Ophiocordyceps polyrhachis-furcata to pathogenicity and host specificity in insect fungi.</title>
        <authorList>
            <person name="Wichadakul D."/>
            <person name="Kobmoo N."/>
            <person name="Ingsriswang S."/>
            <person name="Tangphatsornruang S."/>
            <person name="Chantasingh D."/>
            <person name="Luangsa-ard J.J."/>
            <person name="Eurwilaichitr L."/>
        </authorList>
    </citation>
    <scope>NUCLEOTIDE SEQUENCE [LARGE SCALE GENOMIC DNA]</scope>
    <source>
        <strain evidence="15 16">BCC 54312</strain>
    </source>
</reference>
<dbReference type="Proteomes" id="UP000253664">
    <property type="component" value="Unassembled WGS sequence"/>
</dbReference>